<dbReference type="OMA" id="CDPIRSE"/>
<evidence type="ECO:0000313" key="2">
    <source>
        <dbReference type="Proteomes" id="UP000000304"/>
    </source>
</evidence>
<accession>B4Q6E1</accession>
<gene>
    <name evidence="1" type="primary">Dsim\GD24005</name>
    <name evidence="1" type="ORF">Dsim_GD24005</name>
</gene>
<proteinExistence type="predicted"/>
<evidence type="ECO:0000313" key="1">
    <source>
        <dbReference type="EMBL" id="EDX05123.1"/>
    </source>
</evidence>
<protein>
    <submittedName>
        <fullName evidence="1">GD24005</fullName>
    </submittedName>
</protein>
<dbReference type="AlphaFoldDB" id="B4Q6E1"/>
<reference evidence="1 2" key="1">
    <citation type="journal article" date="2007" name="Nature">
        <title>Evolution of genes and genomes on the Drosophila phylogeny.</title>
        <authorList>
            <consortium name="Drosophila 12 Genomes Consortium"/>
            <person name="Clark A.G."/>
            <person name="Eisen M.B."/>
            <person name="Smith D.R."/>
            <person name="Bergman C.M."/>
            <person name="Oliver B."/>
            <person name="Markow T.A."/>
            <person name="Kaufman T.C."/>
            <person name="Kellis M."/>
            <person name="Gelbart W."/>
            <person name="Iyer V.N."/>
            <person name="Pollard D.A."/>
            <person name="Sackton T.B."/>
            <person name="Larracuente A.M."/>
            <person name="Singh N.D."/>
            <person name="Abad J.P."/>
            <person name="Abt D.N."/>
            <person name="Adryan B."/>
            <person name="Aguade M."/>
            <person name="Akashi H."/>
            <person name="Anderson W.W."/>
            <person name="Aquadro C.F."/>
            <person name="Ardell D.H."/>
            <person name="Arguello R."/>
            <person name="Artieri C.G."/>
            <person name="Barbash D.A."/>
            <person name="Barker D."/>
            <person name="Barsanti P."/>
            <person name="Batterham P."/>
            <person name="Batzoglou S."/>
            <person name="Begun D."/>
            <person name="Bhutkar A."/>
            <person name="Blanco E."/>
            <person name="Bosak S.A."/>
            <person name="Bradley R.K."/>
            <person name="Brand A.D."/>
            <person name="Brent M.R."/>
            <person name="Brooks A.N."/>
            <person name="Brown R.H."/>
            <person name="Butlin R.K."/>
            <person name="Caggese C."/>
            <person name="Calvi B.R."/>
            <person name="Bernardo de Carvalho A."/>
            <person name="Caspi A."/>
            <person name="Castrezana S."/>
            <person name="Celniker S.E."/>
            <person name="Chang J.L."/>
            <person name="Chapple C."/>
            <person name="Chatterji S."/>
            <person name="Chinwalla A."/>
            <person name="Civetta A."/>
            <person name="Clifton S.W."/>
            <person name="Comeron J.M."/>
            <person name="Costello J.C."/>
            <person name="Coyne J.A."/>
            <person name="Daub J."/>
            <person name="David R.G."/>
            <person name="Delcher A.L."/>
            <person name="Delehaunty K."/>
            <person name="Do C.B."/>
            <person name="Ebling H."/>
            <person name="Edwards K."/>
            <person name="Eickbush T."/>
            <person name="Evans J.D."/>
            <person name="Filipski A."/>
            <person name="Findeiss S."/>
            <person name="Freyhult E."/>
            <person name="Fulton L."/>
            <person name="Fulton R."/>
            <person name="Garcia A.C."/>
            <person name="Gardiner A."/>
            <person name="Garfield D.A."/>
            <person name="Garvin B.E."/>
            <person name="Gibson G."/>
            <person name="Gilbert D."/>
            <person name="Gnerre S."/>
            <person name="Godfrey J."/>
            <person name="Good R."/>
            <person name="Gotea V."/>
            <person name="Gravely B."/>
            <person name="Greenberg A.J."/>
            <person name="Griffiths-Jones S."/>
            <person name="Gross S."/>
            <person name="Guigo R."/>
            <person name="Gustafson E.A."/>
            <person name="Haerty W."/>
            <person name="Hahn M.W."/>
            <person name="Halligan D.L."/>
            <person name="Halpern A.L."/>
            <person name="Halter G.M."/>
            <person name="Han M.V."/>
            <person name="Heger A."/>
            <person name="Hillier L."/>
            <person name="Hinrichs A.S."/>
            <person name="Holmes I."/>
            <person name="Hoskins R.A."/>
            <person name="Hubisz M.J."/>
            <person name="Hultmark D."/>
            <person name="Huntley M.A."/>
            <person name="Jaffe D.B."/>
            <person name="Jagadeeshan S."/>
            <person name="Jeck W.R."/>
            <person name="Johnson J."/>
            <person name="Jones C.D."/>
            <person name="Jordan W.C."/>
            <person name="Karpen G.H."/>
            <person name="Kataoka E."/>
            <person name="Keightley P.D."/>
            <person name="Kheradpour P."/>
            <person name="Kirkness E.F."/>
            <person name="Koerich L.B."/>
            <person name="Kristiansen K."/>
            <person name="Kudrna D."/>
            <person name="Kulathinal R.J."/>
            <person name="Kumar S."/>
            <person name="Kwok R."/>
            <person name="Lander E."/>
            <person name="Langley C.H."/>
            <person name="Lapoint R."/>
            <person name="Lazzaro B.P."/>
            <person name="Lee S.J."/>
            <person name="Levesque L."/>
            <person name="Li R."/>
            <person name="Lin C.F."/>
            <person name="Lin M.F."/>
            <person name="Lindblad-Toh K."/>
            <person name="Llopart A."/>
            <person name="Long M."/>
            <person name="Low L."/>
            <person name="Lozovsky E."/>
            <person name="Lu J."/>
            <person name="Luo M."/>
            <person name="Machado C.A."/>
            <person name="Makalowski W."/>
            <person name="Marzo M."/>
            <person name="Matsuda M."/>
            <person name="Matzkin L."/>
            <person name="McAllister B."/>
            <person name="McBride C.S."/>
            <person name="McKernan B."/>
            <person name="McKernan K."/>
            <person name="Mendez-Lago M."/>
            <person name="Minx P."/>
            <person name="Mollenhauer M.U."/>
            <person name="Montooth K."/>
            <person name="Mount S.M."/>
            <person name="Mu X."/>
            <person name="Myers E."/>
            <person name="Negre B."/>
            <person name="Newfeld S."/>
            <person name="Nielsen R."/>
            <person name="Noor M.A."/>
            <person name="O'Grady P."/>
            <person name="Pachter L."/>
            <person name="Papaceit M."/>
            <person name="Parisi M.J."/>
            <person name="Parisi M."/>
            <person name="Parts L."/>
            <person name="Pedersen J.S."/>
            <person name="Pesole G."/>
            <person name="Phillippy A.M."/>
            <person name="Ponting C.P."/>
            <person name="Pop M."/>
            <person name="Porcelli D."/>
            <person name="Powell J.R."/>
            <person name="Prohaska S."/>
            <person name="Pruitt K."/>
            <person name="Puig M."/>
            <person name="Quesneville H."/>
            <person name="Ram K.R."/>
            <person name="Rand D."/>
            <person name="Rasmussen M.D."/>
            <person name="Reed L.K."/>
            <person name="Reenan R."/>
            <person name="Reily A."/>
            <person name="Remington K.A."/>
            <person name="Rieger T.T."/>
            <person name="Ritchie M.G."/>
            <person name="Robin C."/>
            <person name="Rogers Y.H."/>
            <person name="Rohde C."/>
            <person name="Rozas J."/>
            <person name="Rubenfield M.J."/>
            <person name="Ruiz A."/>
            <person name="Russo S."/>
            <person name="Salzberg S.L."/>
            <person name="Sanchez-Gracia A."/>
            <person name="Saranga D.J."/>
            <person name="Sato H."/>
            <person name="Schaeffer S.W."/>
            <person name="Schatz M.C."/>
            <person name="Schlenke T."/>
            <person name="Schwartz R."/>
            <person name="Segarra C."/>
            <person name="Singh R.S."/>
            <person name="Sirot L."/>
            <person name="Sirota M."/>
            <person name="Sisneros N.B."/>
            <person name="Smith C.D."/>
            <person name="Smith T.F."/>
            <person name="Spieth J."/>
            <person name="Stage D.E."/>
            <person name="Stark A."/>
            <person name="Stephan W."/>
            <person name="Strausberg R.L."/>
            <person name="Strempel S."/>
            <person name="Sturgill D."/>
            <person name="Sutton G."/>
            <person name="Sutton G.G."/>
            <person name="Tao W."/>
            <person name="Teichmann S."/>
            <person name="Tobari Y.N."/>
            <person name="Tomimura Y."/>
            <person name="Tsolas J.M."/>
            <person name="Valente V.L."/>
            <person name="Venter E."/>
            <person name="Venter J.C."/>
            <person name="Vicario S."/>
            <person name="Vieira F.G."/>
            <person name="Vilella A.J."/>
            <person name="Villasante A."/>
            <person name="Walenz B."/>
            <person name="Wang J."/>
            <person name="Wasserman M."/>
            <person name="Watts T."/>
            <person name="Wilson D."/>
            <person name="Wilson R.K."/>
            <person name="Wing R.A."/>
            <person name="Wolfner M.F."/>
            <person name="Wong A."/>
            <person name="Wong G.K."/>
            <person name="Wu C.I."/>
            <person name="Wu G."/>
            <person name="Yamamoto D."/>
            <person name="Yang H.P."/>
            <person name="Yang S.P."/>
            <person name="Yorke J.A."/>
            <person name="Yoshida K."/>
            <person name="Zdobnov E."/>
            <person name="Zhang P."/>
            <person name="Zhang Y."/>
            <person name="Zimin A.V."/>
            <person name="Baldwin J."/>
            <person name="Abdouelleil A."/>
            <person name="Abdulkadir J."/>
            <person name="Abebe A."/>
            <person name="Abera B."/>
            <person name="Abreu J."/>
            <person name="Acer S.C."/>
            <person name="Aftuck L."/>
            <person name="Alexander A."/>
            <person name="An P."/>
            <person name="Anderson E."/>
            <person name="Anderson S."/>
            <person name="Arachi H."/>
            <person name="Azer M."/>
            <person name="Bachantsang P."/>
            <person name="Barry A."/>
            <person name="Bayul T."/>
            <person name="Berlin A."/>
            <person name="Bessette D."/>
            <person name="Bloom T."/>
            <person name="Blye J."/>
            <person name="Boguslavskiy L."/>
            <person name="Bonnet C."/>
            <person name="Boukhgalter B."/>
            <person name="Bourzgui I."/>
            <person name="Brown A."/>
            <person name="Cahill P."/>
            <person name="Channer S."/>
            <person name="Cheshatsang Y."/>
            <person name="Chuda L."/>
            <person name="Citroen M."/>
            <person name="Collymore A."/>
            <person name="Cooke P."/>
            <person name="Costello M."/>
            <person name="D'Aco K."/>
            <person name="Daza R."/>
            <person name="De Haan G."/>
            <person name="DeGray S."/>
            <person name="DeMaso C."/>
            <person name="Dhargay N."/>
            <person name="Dooley K."/>
            <person name="Dooley E."/>
            <person name="Doricent M."/>
            <person name="Dorje P."/>
            <person name="Dorjee K."/>
            <person name="Dupes A."/>
            <person name="Elong R."/>
            <person name="Falk J."/>
            <person name="Farina A."/>
            <person name="Faro S."/>
            <person name="Ferguson D."/>
            <person name="Fisher S."/>
            <person name="Foley C.D."/>
            <person name="Franke A."/>
            <person name="Friedrich D."/>
            <person name="Gadbois L."/>
            <person name="Gearin G."/>
            <person name="Gearin C.R."/>
            <person name="Giannoukos G."/>
            <person name="Goode T."/>
            <person name="Graham J."/>
            <person name="Grandbois E."/>
            <person name="Grewal S."/>
            <person name="Gyaltsen K."/>
            <person name="Hafez N."/>
            <person name="Hagos B."/>
            <person name="Hall J."/>
            <person name="Henson C."/>
            <person name="Hollinger A."/>
            <person name="Honan T."/>
            <person name="Huard M.D."/>
            <person name="Hughes L."/>
            <person name="Hurhula B."/>
            <person name="Husby M.E."/>
            <person name="Kamat A."/>
            <person name="Kanga B."/>
            <person name="Kashin S."/>
            <person name="Khazanovich D."/>
            <person name="Kisner P."/>
            <person name="Lance K."/>
            <person name="Lara M."/>
            <person name="Lee W."/>
            <person name="Lennon N."/>
            <person name="Letendre F."/>
            <person name="LeVine R."/>
            <person name="Lipovsky A."/>
            <person name="Liu X."/>
            <person name="Liu J."/>
            <person name="Liu S."/>
            <person name="Lokyitsang T."/>
            <person name="Lokyitsang Y."/>
            <person name="Lubonja R."/>
            <person name="Lui A."/>
            <person name="MacDonald P."/>
            <person name="Magnisalis V."/>
            <person name="Maru K."/>
            <person name="Matthews C."/>
            <person name="McCusker W."/>
            <person name="McDonough S."/>
            <person name="Mehta T."/>
            <person name="Meldrim J."/>
            <person name="Meneus L."/>
            <person name="Mihai O."/>
            <person name="Mihalev A."/>
            <person name="Mihova T."/>
            <person name="Mittelman R."/>
            <person name="Mlenga V."/>
            <person name="Montmayeur A."/>
            <person name="Mulrain L."/>
            <person name="Navidi A."/>
            <person name="Naylor J."/>
            <person name="Negash T."/>
            <person name="Nguyen T."/>
            <person name="Nguyen N."/>
            <person name="Nicol R."/>
            <person name="Norbu C."/>
            <person name="Norbu N."/>
            <person name="Novod N."/>
            <person name="O'Neill B."/>
            <person name="Osman S."/>
            <person name="Markiewicz E."/>
            <person name="Oyono O.L."/>
            <person name="Patti C."/>
            <person name="Phunkhang P."/>
            <person name="Pierre F."/>
            <person name="Priest M."/>
            <person name="Raghuraman S."/>
            <person name="Rege F."/>
            <person name="Reyes R."/>
            <person name="Rise C."/>
            <person name="Rogov P."/>
            <person name="Ross K."/>
            <person name="Ryan E."/>
            <person name="Settipalli S."/>
            <person name="Shea T."/>
            <person name="Sherpa N."/>
            <person name="Shi L."/>
            <person name="Shih D."/>
            <person name="Sparrow T."/>
            <person name="Spaulding J."/>
            <person name="Stalker J."/>
            <person name="Stange-Thomann N."/>
            <person name="Stavropoulos S."/>
            <person name="Stone C."/>
            <person name="Strader C."/>
            <person name="Tesfaye S."/>
            <person name="Thomson T."/>
            <person name="Thoulutsang Y."/>
            <person name="Thoulutsang D."/>
            <person name="Topham K."/>
            <person name="Topping I."/>
            <person name="Tsamla T."/>
            <person name="Vassiliev H."/>
            <person name="Vo A."/>
            <person name="Wangchuk T."/>
            <person name="Wangdi T."/>
            <person name="Weiand M."/>
            <person name="Wilkinson J."/>
            <person name="Wilson A."/>
            <person name="Yadav S."/>
            <person name="Young G."/>
            <person name="Yu Q."/>
            <person name="Zembek L."/>
            <person name="Zhong D."/>
            <person name="Zimmer A."/>
            <person name="Zwirko Z."/>
            <person name="Jaffe D.B."/>
            <person name="Alvarez P."/>
            <person name="Brockman W."/>
            <person name="Butler J."/>
            <person name="Chin C."/>
            <person name="Gnerre S."/>
            <person name="Grabherr M."/>
            <person name="Kleber M."/>
            <person name="Mauceli E."/>
            <person name="MacCallum I."/>
        </authorList>
    </citation>
    <scope>NUCLEOTIDE SEQUENCE [LARGE SCALE GENOMIC DNA]</scope>
    <source>
        <strain evidence="2">white501</strain>
    </source>
</reference>
<dbReference type="HOGENOM" id="CLU_2870003_0_0_1"/>
<dbReference type="EMBL" id="CM000361">
    <property type="protein sequence ID" value="EDX05123.1"/>
    <property type="molecule type" value="Genomic_DNA"/>
</dbReference>
<sequence length="64" mass="7123">MDSRLYSTPRHSSPLCSTPLWGSGLDLDLGMDMGHRDSNYESETPDSYSLAIGCDPIRSEMLEQ</sequence>
<organism evidence="1 2">
    <name type="scientific">Drosophila simulans</name>
    <name type="common">Fruit fly</name>
    <dbReference type="NCBI Taxonomy" id="7240"/>
    <lineage>
        <taxon>Eukaryota</taxon>
        <taxon>Metazoa</taxon>
        <taxon>Ecdysozoa</taxon>
        <taxon>Arthropoda</taxon>
        <taxon>Hexapoda</taxon>
        <taxon>Insecta</taxon>
        <taxon>Pterygota</taxon>
        <taxon>Neoptera</taxon>
        <taxon>Endopterygota</taxon>
        <taxon>Diptera</taxon>
        <taxon>Brachycera</taxon>
        <taxon>Muscomorpha</taxon>
        <taxon>Ephydroidea</taxon>
        <taxon>Drosophilidae</taxon>
        <taxon>Drosophila</taxon>
        <taxon>Sophophora</taxon>
    </lineage>
</organism>
<dbReference type="Proteomes" id="UP000000304">
    <property type="component" value="Chromosome 2L"/>
</dbReference>
<keyword evidence="2" id="KW-1185">Reference proteome</keyword>
<name>B4Q6E1_DROSI</name>